<gene>
    <name evidence="1" type="ORF">RHGRI_011924</name>
</gene>
<dbReference type="Proteomes" id="UP000823749">
    <property type="component" value="Chromosome 4"/>
</dbReference>
<protein>
    <submittedName>
        <fullName evidence="1">Uncharacterized protein</fullName>
    </submittedName>
</protein>
<evidence type="ECO:0000313" key="2">
    <source>
        <dbReference type="Proteomes" id="UP000823749"/>
    </source>
</evidence>
<dbReference type="AlphaFoldDB" id="A0AAV6KNR9"/>
<sequence length="116" mass="13306">MSEGDHKQPTPHRCNDLVEDVIQACFEGNPFKTVLLEKVIFKQELCRALPYISENHLFICFRCLQNSNKYPVLSSSSGNACAQNLGKILLSSVFFHSNVSFFKVLIEPLWYFLFKS</sequence>
<evidence type="ECO:0000313" key="1">
    <source>
        <dbReference type="EMBL" id="KAG5554226.1"/>
    </source>
</evidence>
<accession>A0AAV6KNR9</accession>
<reference evidence="1" key="1">
    <citation type="submission" date="2020-08" db="EMBL/GenBank/DDBJ databases">
        <title>Plant Genome Project.</title>
        <authorList>
            <person name="Zhang R.-G."/>
        </authorList>
    </citation>
    <scope>NUCLEOTIDE SEQUENCE</scope>
    <source>
        <strain evidence="1">WSP0</strain>
        <tissue evidence="1">Leaf</tissue>
    </source>
</reference>
<organism evidence="1 2">
    <name type="scientific">Rhododendron griersonianum</name>
    <dbReference type="NCBI Taxonomy" id="479676"/>
    <lineage>
        <taxon>Eukaryota</taxon>
        <taxon>Viridiplantae</taxon>
        <taxon>Streptophyta</taxon>
        <taxon>Embryophyta</taxon>
        <taxon>Tracheophyta</taxon>
        <taxon>Spermatophyta</taxon>
        <taxon>Magnoliopsida</taxon>
        <taxon>eudicotyledons</taxon>
        <taxon>Gunneridae</taxon>
        <taxon>Pentapetalae</taxon>
        <taxon>asterids</taxon>
        <taxon>Ericales</taxon>
        <taxon>Ericaceae</taxon>
        <taxon>Ericoideae</taxon>
        <taxon>Rhodoreae</taxon>
        <taxon>Rhododendron</taxon>
    </lineage>
</organism>
<proteinExistence type="predicted"/>
<comment type="caution">
    <text evidence="1">The sequence shown here is derived from an EMBL/GenBank/DDBJ whole genome shotgun (WGS) entry which is preliminary data.</text>
</comment>
<dbReference type="PANTHER" id="PTHR36706">
    <property type="entry name" value="UNNAMED PRODUCT"/>
    <property type="match status" value="1"/>
</dbReference>
<dbReference type="EMBL" id="JACTNZ010000004">
    <property type="protein sequence ID" value="KAG5554226.1"/>
    <property type="molecule type" value="Genomic_DNA"/>
</dbReference>
<keyword evidence="2" id="KW-1185">Reference proteome</keyword>
<name>A0AAV6KNR9_9ERIC</name>